<dbReference type="HOGENOM" id="CLU_082037_0_0_2"/>
<name>G7WKC2_METH6</name>
<evidence type="ECO:0000313" key="1">
    <source>
        <dbReference type="EMBL" id="AET64749.1"/>
    </source>
</evidence>
<organism evidence="1 2">
    <name type="scientific">Methanothrix harundinacea (strain 6Ac)</name>
    <name type="common">Methanosaeta harundinacea</name>
    <dbReference type="NCBI Taxonomy" id="1110509"/>
    <lineage>
        <taxon>Archaea</taxon>
        <taxon>Methanobacteriati</taxon>
        <taxon>Methanobacteriota</taxon>
        <taxon>Stenosarchaea group</taxon>
        <taxon>Methanomicrobia</taxon>
        <taxon>Methanotrichales</taxon>
        <taxon>Methanotrichaceae</taxon>
        <taxon>Methanothrix</taxon>
    </lineage>
</organism>
<dbReference type="KEGG" id="mhi:Mhar_1385"/>
<dbReference type="RefSeq" id="WP_014586933.1">
    <property type="nucleotide sequence ID" value="NC_017527.1"/>
</dbReference>
<dbReference type="STRING" id="1110509.Mhar_1385"/>
<dbReference type="AlphaFoldDB" id="G7WKC2"/>
<dbReference type="EMBL" id="CP003117">
    <property type="protein sequence ID" value="AET64749.1"/>
    <property type="molecule type" value="Genomic_DNA"/>
</dbReference>
<proteinExistence type="predicted"/>
<dbReference type="Proteomes" id="UP000005877">
    <property type="component" value="Chromosome"/>
</dbReference>
<dbReference type="GeneID" id="12510554"/>
<evidence type="ECO:0000313" key="2">
    <source>
        <dbReference type="Proteomes" id="UP000005877"/>
    </source>
</evidence>
<reference evidence="1 2" key="1">
    <citation type="journal article" date="2012" name="PLoS ONE">
        <title>The genome characteristics and predicted function of methyl-group oxidation pathway in the obligate aceticlastic methanogens, Methanosaeta spp.</title>
        <authorList>
            <person name="Zhu J."/>
            <person name="Zheng H."/>
            <person name="Ai G."/>
            <person name="Zhang G."/>
            <person name="Liu D."/>
            <person name="Liu X."/>
            <person name="Dong X."/>
        </authorList>
    </citation>
    <scope>NUCLEOTIDE SEQUENCE [LARGE SCALE GENOMIC DNA]</scope>
    <source>
        <strain evidence="1 2">6Ac</strain>
    </source>
</reference>
<keyword evidence="2" id="KW-1185">Reference proteome</keyword>
<sequence>MGGAAGNPAIPEPAQSEDFYNRVRASGTGYFEVGTSVVDRRMGLEYYTYVYGDGRLEMDQKSAVSNRAGDVWGTLNGTSVPLNLLEEVKMSYSGKTPLVGAKFIHSKAFYGGIGAEVKEAFEVTEMERVQKTYFASTDPGSRASDPAEAAALREASPAHLVGMDIATSFNGTWQNDYRWHKIFYKDMKGHEAFSGVFEVEKTLRFSEGPAF</sequence>
<dbReference type="PATRIC" id="fig|1110509.7.peg.1539"/>
<dbReference type="OrthoDB" id="380676at2157"/>
<protein>
    <submittedName>
        <fullName evidence="1">Uncharacterized protein</fullName>
    </submittedName>
</protein>
<accession>G7WKC2</accession>
<gene>
    <name evidence="1" type="ordered locus">Mhar_1385</name>
</gene>